<keyword evidence="9" id="KW-1185">Reference proteome</keyword>
<evidence type="ECO:0000256" key="4">
    <source>
        <dbReference type="ARBA" id="ARBA00023163"/>
    </source>
</evidence>
<dbReference type="OrthoDB" id="1747771at2759"/>
<dbReference type="SMART" id="SM00906">
    <property type="entry name" value="Fungal_trans"/>
    <property type="match status" value="1"/>
</dbReference>
<name>A0A0D2I257_CLAB1</name>
<keyword evidence="5" id="KW-0539">Nucleus</keyword>
<dbReference type="GO" id="GO:0000981">
    <property type="term" value="F:DNA-binding transcription factor activity, RNA polymerase II-specific"/>
    <property type="evidence" value="ECO:0007669"/>
    <property type="project" value="InterPro"/>
</dbReference>
<dbReference type="GeneID" id="27695605"/>
<evidence type="ECO:0000256" key="5">
    <source>
        <dbReference type="ARBA" id="ARBA00023242"/>
    </source>
</evidence>
<dbReference type="GO" id="GO:0006351">
    <property type="term" value="P:DNA-templated transcription"/>
    <property type="evidence" value="ECO:0007669"/>
    <property type="project" value="InterPro"/>
</dbReference>
<sequence>MLTPESVRNTLRSKRKGQTLRPCYPCRQRKVKCSDSRPCSRCIERLHEHLCSYEPPPKPSTTRPPGGTARRHLGAYSSQTRSQRDEIGNASTLNQVADTYQRAVGADPDPDGATPAISVFLGEQSVPSFVEQQINQISTSSDEGAAEVRQTAVPMLGLQPSEQGLFPYWQSHDNYTQNISEALPDKTEILELFSRYIHVVYPLNPYLLDVGRFEIELIRFLEATSQNSQSYLLGSNHAWVGLLFAVIASGLQCSRVRTPDDVLKCRRYISTAFHCLHLAQGFVNPSIDCIKALVIIVHVLQNELLTEAAWTLVGLLSRQAQSLGLHMAKANPQQGQSQGLGQIQLWWIIMWQDSLLSLCFDRAPATAVNCTDPFHTLMAGDQELGYREAMCVLCHLTLKVSARRYAFDMTNSTNPSYENIMRDFHMVEQIKSKLRPEIKAHDNCRTVQDLVHYTCFKLHSSFAQGALLRPSLNTKNWRYLTTMQRQDLATKCINSHKNSLDAYLNLLAISTSAKRSWAMLHNGLASALILAITGQIKHDPSVTAMLERLFTTLQAESPSDTDAKQLWNPHERGLQALQRMYERQTLGAASSHTPIADSGTPSSLPTAAGMAGTSGPSATEIFEVDYFAFDPQSMGEISAFLPNSDTYGDLMVDDVFDSVLWGSG</sequence>
<organism evidence="8 9">
    <name type="scientific">Cladophialophora bantiana (strain ATCC 10958 / CBS 173.52 / CDC B-1940 / NIH 8579)</name>
    <name type="common">Xylohypha bantiana</name>
    <dbReference type="NCBI Taxonomy" id="1442370"/>
    <lineage>
        <taxon>Eukaryota</taxon>
        <taxon>Fungi</taxon>
        <taxon>Dikarya</taxon>
        <taxon>Ascomycota</taxon>
        <taxon>Pezizomycotina</taxon>
        <taxon>Eurotiomycetes</taxon>
        <taxon>Chaetothyriomycetidae</taxon>
        <taxon>Chaetothyriales</taxon>
        <taxon>Herpotrichiellaceae</taxon>
        <taxon>Cladophialophora</taxon>
    </lineage>
</organism>
<dbReference type="InterPro" id="IPR001138">
    <property type="entry name" value="Zn2Cys6_DnaBD"/>
</dbReference>
<dbReference type="InterPro" id="IPR007219">
    <property type="entry name" value="XnlR_reg_dom"/>
</dbReference>
<dbReference type="SUPFAM" id="SSF57701">
    <property type="entry name" value="Zn2/Cys6 DNA-binding domain"/>
    <property type="match status" value="1"/>
</dbReference>
<dbReference type="GO" id="GO:0016831">
    <property type="term" value="F:carboxy-lyase activity"/>
    <property type="evidence" value="ECO:0007669"/>
    <property type="project" value="TreeGrafter"/>
</dbReference>
<feature type="region of interest" description="Disordered" evidence="6">
    <location>
        <begin position="588"/>
        <end position="612"/>
    </location>
</feature>
<dbReference type="HOGENOM" id="CLU_014095_3_1_1"/>
<proteinExistence type="predicted"/>
<dbReference type="EMBL" id="KN846982">
    <property type="protein sequence ID" value="KIW97285.1"/>
    <property type="molecule type" value="Genomic_DNA"/>
</dbReference>
<dbReference type="PANTHER" id="PTHR43374">
    <property type="entry name" value="FLAVIN PRENYLTRANSFERASE"/>
    <property type="match status" value="1"/>
</dbReference>
<dbReference type="Proteomes" id="UP000053789">
    <property type="component" value="Unassembled WGS sequence"/>
</dbReference>
<gene>
    <name evidence="8" type="ORF">Z519_02677</name>
</gene>
<keyword evidence="3" id="KW-0238">DNA-binding</keyword>
<protein>
    <recommendedName>
        <fullName evidence="7">Zn(2)-C6 fungal-type domain-containing protein</fullName>
    </recommendedName>
</protein>
<evidence type="ECO:0000256" key="3">
    <source>
        <dbReference type="ARBA" id="ARBA00023125"/>
    </source>
</evidence>
<dbReference type="PROSITE" id="PS00463">
    <property type="entry name" value="ZN2_CY6_FUNGAL_1"/>
    <property type="match status" value="1"/>
</dbReference>
<feature type="domain" description="Zn(2)-C6 fungal-type" evidence="7">
    <location>
        <begin position="22"/>
        <end position="53"/>
    </location>
</feature>
<dbReference type="RefSeq" id="XP_016623954.1">
    <property type="nucleotide sequence ID" value="XM_016760433.1"/>
</dbReference>
<dbReference type="InterPro" id="IPR036864">
    <property type="entry name" value="Zn2-C6_fun-type_DNA-bd_sf"/>
</dbReference>
<feature type="compositionally biased region" description="Polar residues" evidence="6">
    <location>
        <begin position="588"/>
        <end position="605"/>
    </location>
</feature>
<evidence type="ECO:0000313" key="8">
    <source>
        <dbReference type="EMBL" id="KIW97285.1"/>
    </source>
</evidence>
<dbReference type="Pfam" id="PF04082">
    <property type="entry name" value="Fungal_trans"/>
    <property type="match status" value="1"/>
</dbReference>
<dbReference type="SMART" id="SM00066">
    <property type="entry name" value="GAL4"/>
    <property type="match status" value="1"/>
</dbReference>
<evidence type="ECO:0000313" key="9">
    <source>
        <dbReference type="Proteomes" id="UP000053789"/>
    </source>
</evidence>
<evidence type="ECO:0000256" key="2">
    <source>
        <dbReference type="ARBA" id="ARBA00023015"/>
    </source>
</evidence>
<dbReference type="VEuPathDB" id="FungiDB:Z519_02677"/>
<dbReference type="Pfam" id="PF00172">
    <property type="entry name" value="Zn_clus"/>
    <property type="match status" value="1"/>
</dbReference>
<evidence type="ECO:0000259" key="7">
    <source>
        <dbReference type="PROSITE" id="PS50048"/>
    </source>
</evidence>
<accession>A0A0D2I257</accession>
<evidence type="ECO:0000256" key="6">
    <source>
        <dbReference type="SAM" id="MobiDB-lite"/>
    </source>
</evidence>
<dbReference type="CDD" id="cd00067">
    <property type="entry name" value="GAL4"/>
    <property type="match status" value="1"/>
</dbReference>
<evidence type="ECO:0000256" key="1">
    <source>
        <dbReference type="ARBA" id="ARBA00022723"/>
    </source>
</evidence>
<dbReference type="PROSITE" id="PS50048">
    <property type="entry name" value="ZN2_CY6_FUNGAL_2"/>
    <property type="match status" value="1"/>
</dbReference>
<dbReference type="AlphaFoldDB" id="A0A0D2I257"/>
<reference evidence="8" key="1">
    <citation type="submission" date="2015-01" db="EMBL/GenBank/DDBJ databases">
        <title>The Genome Sequence of Cladophialophora bantiana CBS 173.52.</title>
        <authorList>
            <consortium name="The Broad Institute Genomics Platform"/>
            <person name="Cuomo C."/>
            <person name="de Hoog S."/>
            <person name="Gorbushina A."/>
            <person name="Stielow B."/>
            <person name="Teixiera M."/>
            <person name="Abouelleil A."/>
            <person name="Chapman S.B."/>
            <person name="Priest M."/>
            <person name="Young S.K."/>
            <person name="Wortman J."/>
            <person name="Nusbaum C."/>
            <person name="Birren B."/>
        </authorList>
    </citation>
    <scope>NUCLEOTIDE SEQUENCE [LARGE SCALE GENOMIC DNA]</scope>
    <source>
        <strain evidence="8">CBS 173.52</strain>
    </source>
</reference>
<dbReference type="GO" id="GO:0003677">
    <property type="term" value="F:DNA binding"/>
    <property type="evidence" value="ECO:0007669"/>
    <property type="project" value="UniProtKB-KW"/>
</dbReference>
<keyword evidence="2" id="KW-0805">Transcription regulation</keyword>
<dbReference type="CDD" id="cd12148">
    <property type="entry name" value="fungal_TF_MHR"/>
    <property type="match status" value="1"/>
</dbReference>
<dbReference type="PANTHER" id="PTHR43374:SF1">
    <property type="entry name" value="FLAVIN PRENYLTRANSFERASE PAD1, MITOCHONDRIAL"/>
    <property type="match status" value="1"/>
</dbReference>
<dbReference type="InterPro" id="IPR004507">
    <property type="entry name" value="UbiX-like"/>
</dbReference>
<keyword evidence="1" id="KW-0479">Metal-binding</keyword>
<dbReference type="GO" id="GO:0008270">
    <property type="term" value="F:zinc ion binding"/>
    <property type="evidence" value="ECO:0007669"/>
    <property type="project" value="InterPro"/>
</dbReference>
<keyword evidence="4" id="KW-0804">Transcription</keyword>
<dbReference type="Gene3D" id="4.10.240.10">
    <property type="entry name" value="Zn(2)-C6 fungal-type DNA-binding domain"/>
    <property type="match status" value="1"/>
</dbReference>